<evidence type="ECO:0000313" key="4">
    <source>
        <dbReference type="EMBL" id="MDP8147906.1"/>
    </source>
</evidence>
<dbReference type="EC" id="1.-.-.-" evidence="4"/>
<proteinExistence type="inferred from homology"/>
<dbReference type="CDD" id="cd05233">
    <property type="entry name" value="SDR_c"/>
    <property type="match status" value="1"/>
</dbReference>
<dbReference type="Proteomes" id="UP001226020">
    <property type="component" value="Unassembled WGS sequence"/>
</dbReference>
<gene>
    <name evidence="4" type="ORF">QJU57_02285</name>
</gene>
<reference evidence="4 5" key="1">
    <citation type="journal article" date="2023" name="Front. Microbiol.">
        <title>Phylogeography and host specificity of Pasteurellaceae pathogenic to sea-farmed fish in the north-east Atlantic.</title>
        <authorList>
            <person name="Gulla S."/>
            <person name="Colquhoun D.J."/>
            <person name="Olsen A.B."/>
            <person name="Spilsberg B."/>
            <person name="Lagesen K."/>
            <person name="Aakesson C.P."/>
            <person name="Strom S."/>
            <person name="Manji F."/>
            <person name="Birkbeck T.H."/>
            <person name="Nilsen H.K."/>
        </authorList>
    </citation>
    <scope>NUCLEOTIDE SEQUENCE [LARGE SCALE GENOMIC DNA]</scope>
    <source>
        <strain evidence="4 5">NVIB3131</strain>
    </source>
</reference>
<dbReference type="RefSeq" id="WP_306351044.1">
    <property type="nucleotide sequence ID" value="NZ_JASAWV010000003.1"/>
</dbReference>
<dbReference type="EMBL" id="JASAXT010000003">
    <property type="protein sequence ID" value="MDP8147906.1"/>
    <property type="molecule type" value="Genomic_DNA"/>
</dbReference>
<name>A0AAW8CEM6_9PAST</name>
<dbReference type="PANTHER" id="PTHR44196">
    <property type="entry name" value="DEHYDROGENASE/REDUCTASE SDR FAMILY MEMBER 7B"/>
    <property type="match status" value="1"/>
</dbReference>
<dbReference type="PRINTS" id="PR00081">
    <property type="entry name" value="GDHRDH"/>
</dbReference>
<dbReference type="SUPFAM" id="SSF51735">
    <property type="entry name" value="NAD(P)-binding Rossmann-fold domains"/>
    <property type="match status" value="1"/>
</dbReference>
<dbReference type="GO" id="GO:0016020">
    <property type="term" value="C:membrane"/>
    <property type="evidence" value="ECO:0007669"/>
    <property type="project" value="TreeGrafter"/>
</dbReference>
<dbReference type="Gene3D" id="3.40.50.720">
    <property type="entry name" value="NAD(P)-binding Rossmann-like Domain"/>
    <property type="match status" value="1"/>
</dbReference>
<dbReference type="PANTHER" id="PTHR44196:SF1">
    <property type="entry name" value="DEHYDROGENASE_REDUCTASE SDR FAMILY MEMBER 7B"/>
    <property type="match status" value="1"/>
</dbReference>
<accession>A0AAW8CEM6</accession>
<evidence type="ECO:0000313" key="5">
    <source>
        <dbReference type="Proteomes" id="UP001226020"/>
    </source>
</evidence>
<protein>
    <submittedName>
        <fullName evidence="4">SDR family oxidoreductase</fullName>
        <ecNumber evidence="4">1.-.-.-</ecNumber>
    </submittedName>
</protein>
<dbReference type="Pfam" id="PF00106">
    <property type="entry name" value="adh_short"/>
    <property type="match status" value="1"/>
</dbReference>
<dbReference type="GO" id="GO:0016491">
    <property type="term" value="F:oxidoreductase activity"/>
    <property type="evidence" value="ECO:0007669"/>
    <property type="project" value="UniProtKB-KW"/>
</dbReference>
<keyword evidence="5" id="KW-1185">Reference proteome</keyword>
<dbReference type="InterPro" id="IPR036291">
    <property type="entry name" value="NAD(P)-bd_dom_sf"/>
</dbReference>
<evidence type="ECO:0000256" key="2">
    <source>
        <dbReference type="ARBA" id="ARBA00023002"/>
    </source>
</evidence>
<organism evidence="4 5">
    <name type="scientific">Phocoenobacter atlanticus subsp. atlanticus</name>
    <dbReference type="NCBI Taxonomy" id="3061285"/>
    <lineage>
        <taxon>Bacteria</taxon>
        <taxon>Pseudomonadati</taxon>
        <taxon>Pseudomonadota</taxon>
        <taxon>Gammaproteobacteria</taxon>
        <taxon>Pasteurellales</taxon>
        <taxon>Pasteurellaceae</taxon>
        <taxon>Phocoenobacter</taxon>
        <taxon>Phocoenobacter atlanticus</taxon>
    </lineage>
</organism>
<dbReference type="AlphaFoldDB" id="A0AAW8CEM6"/>
<dbReference type="InterPro" id="IPR002347">
    <property type="entry name" value="SDR_fam"/>
</dbReference>
<evidence type="ECO:0000256" key="1">
    <source>
        <dbReference type="ARBA" id="ARBA00006484"/>
    </source>
</evidence>
<dbReference type="PRINTS" id="PR00080">
    <property type="entry name" value="SDRFAMILY"/>
</dbReference>
<evidence type="ECO:0000256" key="3">
    <source>
        <dbReference type="RuleBase" id="RU000363"/>
    </source>
</evidence>
<sequence>MMELSNKIIVITGASTGIGKQLALRLAKEKCQLALIARNEKQLVEVVKQAKELGAVNANYYICDICDTEKLELTLQSIVSDFGTVDVLINNAGIWQKLMPVDEMDAKMVDDIIQTNLLAVIHTTRLLLPVLRQREEARIINIVSKSGVIAQQNQSVYTASKYGIRGFTEVLKQDLAETNIKIAGVYQSGTNTEMFAKSGDNFDTQNFTNPEDLADVIAYMLSQPDKIWLHDVRVGK</sequence>
<comment type="similarity">
    <text evidence="1 3">Belongs to the short-chain dehydrogenases/reductases (SDR) family.</text>
</comment>
<comment type="caution">
    <text evidence="4">The sequence shown here is derived from an EMBL/GenBank/DDBJ whole genome shotgun (WGS) entry which is preliminary data.</text>
</comment>
<keyword evidence="2 4" id="KW-0560">Oxidoreductase</keyword>